<protein>
    <submittedName>
        <fullName evidence="1">Uncharacterized protein</fullName>
    </submittedName>
</protein>
<proteinExistence type="predicted"/>
<dbReference type="EMBL" id="JBEGIE010000039">
    <property type="protein sequence ID" value="MEV4911599.1"/>
    <property type="molecule type" value="Genomic_DNA"/>
</dbReference>
<sequence>MTDAVDTDKGEFDAGKANGKFVHVTNHMYMVKDENVDYYFFVYFFFNTYGT</sequence>
<comment type="caution">
    <text evidence="1">The sequence shown here is derived from an EMBL/GenBank/DDBJ whole genome shotgun (WGS) entry which is preliminary data.</text>
</comment>
<evidence type="ECO:0000313" key="2">
    <source>
        <dbReference type="Proteomes" id="UP001552502"/>
    </source>
</evidence>
<evidence type="ECO:0000313" key="1">
    <source>
        <dbReference type="EMBL" id="MEV4911599.1"/>
    </source>
</evidence>
<accession>A0ABV3IBF0</accession>
<organism evidence="1 2">
    <name type="scientific">Bacillus proteolyticus</name>
    <dbReference type="NCBI Taxonomy" id="2026192"/>
    <lineage>
        <taxon>Bacteria</taxon>
        <taxon>Bacillati</taxon>
        <taxon>Bacillota</taxon>
        <taxon>Bacilli</taxon>
        <taxon>Bacillales</taxon>
        <taxon>Bacillaceae</taxon>
        <taxon>Bacillus</taxon>
        <taxon>Bacillus cereus group</taxon>
    </lineage>
</organism>
<keyword evidence="2" id="KW-1185">Reference proteome</keyword>
<dbReference type="RefSeq" id="WP_199640647.1">
    <property type="nucleotide sequence ID" value="NZ_JBEGIE010000039.1"/>
</dbReference>
<reference evidence="1 2" key="1">
    <citation type="journal article" date="2023" name="Proc. Natl. Acad. Sci. U.S.A.">
        <title>Bacterial tolerance to host-exuded specialized metabolites structures the maize root microbiome.</title>
        <authorList>
            <person name="Thoenen L."/>
            <person name="Giroud C."/>
            <person name="Kreuzer M."/>
            <person name="Waelchli J."/>
            <person name="Gfeller V."/>
            <person name="Deslandes-Herold G."/>
            <person name="Mateo P."/>
            <person name="Robert C.A.M."/>
            <person name="Ahrens C.H."/>
            <person name="Rubio-Somoza I."/>
            <person name="Bruggmann R."/>
            <person name="Erb M."/>
            <person name="Schlaeppi K."/>
        </authorList>
    </citation>
    <scope>NUCLEOTIDE SEQUENCE [LARGE SCALE GENOMIC DNA]</scope>
    <source>
        <strain evidence="1 2">LBA1-1-1.1</strain>
    </source>
</reference>
<gene>
    <name evidence="1" type="ORF">MRBLBA1_002353</name>
</gene>
<name>A0ABV3IBF0_9BACI</name>
<dbReference type="Proteomes" id="UP001552502">
    <property type="component" value="Unassembled WGS sequence"/>
</dbReference>